<dbReference type="Proteomes" id="UP000678499">
    <property type="component" value="Unassembled WGS sequence"/>
</dbReference>
<feature type="non-terminal residue" evidence="1">
    <location>
        <position position="1"/>
    </location>
</feature>
<dbReference type="OrthoDB" id="2129491at2759"/>
<name>A0A7R9GLE8_9CRUS</name>
<dbReference type="EMBL" id="OA901641">
    <property type="protein sequence ID" value="CAD7285676.1"/>
    <property type="molecule type" value="Genomic_DNA"/>
</dbReference>
<protein>
    <submittedName>
        <fullName evidence="1">Uncharacterized protein</fullName>
    </submittedName>
</protein>
<reference evidence="1" key="1">
    <citation type="submission" date="2020-11" db="EMBL/GenBank/DDBJ databases">
        <authorList>
            <person name="Tran Van P."/>
        </authorList>
    </citation>
    <scope>NUCLEOTIDE SEQUENCE</scope>
</reference>
<accession>A0A7R9GLE8</accession>
<dbReference type="AlphaFoldDB" id="A0A7R9GLE8"/>
<gene>
    <name evidence="1" type="ORF">NMOB1V02_LOCUS13278</name>
</gene>
<dbReference type="EMBL" id="CAJPEX010019604">
    <property type="protein sequence ID" value="CAG0925828.1"/>
    <property type="molecule type" value="Genomic_DNA"/>
</dbReference>
<sequence>MGHGGTDFYLMDGFIKAVSKNDPTLVLTGVEESLKSHLLVFAAETARRENRVVTIQSDPQFFTIDL</sequence>
<evidence type="ECO:0000313" key="2">
    <source>
        <dbReference type="Proteomes" id="UP000678499"/>
    </source>
</evidence>
<evidence type="ECO:0000313" key="1">
    <source>
        <dbReference type="EMBL" id="CAD7285676.1"/>
    </source>
</evidence>
<proteinExistence type="predicted"/>
<organism evidence="1">
    <name type="scientific">Notodromas monacha</name>
    <dbReference type="NCBI Taxonomy" id="399045"/>
    <lineage>
        <taxon>Eukaryota</taxon>
        <taxon>Metazoa</taxon>
        <taxon>Ecdysozoa</taxon>
        <taxon>Arthropoda</taxon>
        <taxon>Crustacea</taxon>
        <taxon>Oligostraca</taxon>
        <taxon>Ostracoda</taxon>
        <taxon>Podocopa</taxon>
        <taxon>Podocopida</taxon>
        <taxon>Cypridocopina</taxon>
        <taxon>Cypridoidea</taxon>
        <taxon>Cyprididae</taxon>
        <taxon>Notodromas</taxon>
    </lineage>
</organism>
<keyword evidence="2" id="KW-1185">Reference proteome</keyword>